<evidence type="ECO:0000256" key="1">
    <source>
        <dbReference type="SAM" id="MobiDB-lite"/>
    </source>
</evidence>
<feature type="region of interest" description="Disordered" evidence="1">
    <location>
        <begin position="179"/>
        <end position="309"/>
    </location>
</feature>
<feature type="compositionally biased region" description="Basic and acidic residues" evidence="1">
    <location>
        <begin position="598"/>
        <end position="622"/>
    </location>
</feature>
<dbReference type="KEGG" id="hazt:108679874"/>
<feature type="compositionally biased region" description="Pro residues" evidence="1">
    <location>
        <begin position="1024"/>
        <end position="1042"/>
    </location>
</feature>
<dbReference type="OrthoDB" id="10647472at2759"/>
<proteinExistence type="predicted"/>
<feature type="compositionally biased region" description="Basic and acidic residues" evidence="1">
    <location>
        <begin position="1051"/>
        <end position="1082"/>
    </location>
</feature>
<keyword evidence="2" id="KW-0732">Signal</keyword>
<dbReference type="GeneID" id="108679874"/>
<feature type="compositionally biased region" description="Basic and acidic residues" evidence="1">
    <location>
        <begin position="706"/>
        <end position="718"/>
    </location>
</feature>
<keyword evidence="3" id="KW-1185">Reference proteome</keyword>
<evidence type="ECO:0000313" key="3">
    <source>
        <dbReference type="Proteomes" id="UP000694843"/>
    </source>
</evidence>
<feature type="compositionally biased region" description="Basic and acidic residues" evidence="1">
    <location>
        <begin position="921"/>
        <end position="930"/>
    </location>
</feature>
<feature type="compositionally biased region" description="Basic and acidic residues" evidence="1">
    <location>
        <begin position="557"/>
        <end position="582"/>
    </location>
</feature>
<feature type="region of interest" description="Disordered" evidence="1">
    <location>
        <begin position="98"/>
        <end position="135"/>
    </location>
</feature>
<gene>
    <name evidence="4" type="primary">LOC108679874</name>
</gene>
<evidence type="ECO:0000313" key="4">
    <source>
        <dbReference type="RefSeq" id="XP_018024098.1"/>
    </source>
</evidence>
<feature type="compositionally biased region" description="Basic and acidic residues" evidence="1">
    <location>
        <begin position="269"/>
        <end position="287"/>
    </location>
</feature>
<feature type="compositionally biased region" description="Basic and acidic residues" evidence="1">
    <location>
        <begin position="864"/>
        <end position="897"/>
    </location>
</feature>
<feature type="compositionally biased region" description="Basic and acidic residues" evidence="1">
    <location>
        <begin position="454"/>
        <end position="481"/>
    </location>
</feature>
<accession>A0A8B7PDC6</accession>
<feature type="compositionally biased region" description="Polar residues" evidence="1">
    <location>
        <begin position="407"/>
        <end position="418"/>
    </location>
</feature>
<dbReference type="RefSeq" id="XP_018024098.1">
    <property type="nucleotide sequence ID" value="XM_018168609.2"/>
</dbReference>
<feature type="compositionally biased region" description="Basic and acidic residues" evidence="1">
    <location>
        <begin position="532"/>
        <end position="543"/>
    </location>
</feature>
<reference evidence="4" key="1">
    <citation type="submission" date="2025-08" db="UniProtKB">
        <authorList>
            <consortium name="RefSeq"/>
        </authorList>
    </citation>
    <scope>IDENTIFICATION</scope>
    <source>
        <tissue evidence="4">Whole organism</tissue>
    </source>
</reference>
<feature type="region of interest" description="Disordered" evidence="1">
    <location>
        <begin position="1017"/>
        <end position="1088"/>
    </location>
</feature>
<feature type="compositionally biased region" description="Basic and acidic residues" evidence="1">
    <location>
        <begin position="420"/>
        <end position="443"/>
    </location>
</feature>
<feature type="compositionally biased region" description="Basic and acidic residues" evidence="1">
    <location>
        <begin position="631"/>
        <end position="644"/>
    </location>
</feature>
<feature type="chain" id="PRO_5034697517" evidence="2">
    <location>
        <begin position="25"/>
        <end position="1154"/>
    </location>
</feature>
<feature type="compositionally biased region" description="Pro residues" evidence="1">
    <location>
        <begin position="967"/>
        <end position="979"/>
    </location>
</feature>
<feature type="region of interest" description="Disordered" evidence="1">
    <location>
        <begin position="778"/>
        <end position="826"/>
    </location>
</feature>
<feature type="region of interest" description="Disordered" evidence="1">
    <location>
        <begin position="864"/>
        <end position="980"/>
    </location>
</feature>
<protein>
    <submittedName>
        <fullName evidence="4">Uncharacterized protein LOC108679874</fullName>
    </submittedName>
</protein>
<feature type="compositionally biased region" description="Polar residues" evidence="1">
    <location>
        <begin position="248"/>
        <end position="264"/>
    </location>
</feature>
<feature type="compositionally biased region" description="Basic and acidic residues" evidence="1">
    <location>
        <begin position="500"/>
        <end position="522"/>
    </location>
</feature>
<sequence>MMQIHKEMLAVGWCLLVFVLPSSASTPQAFAGEQPATSTTAHEGAVEPLPVAEKMTLSEYFLKRLHSQMFGQVHQKHTLLTPQELARDFNDWNLSSHESRATKTYETSQKERPRASAAADASTANVPKPSAPQKPILNAIYSSSIAAITMNRPQEPSAVSSHGSRRVVPINWEDELTEWEPRPRRRPGNGPYHGPIFDGGGGGLDPSLMNKRPKYTQTSSFRRRQPSIDRSPEYFSAESRPKKESIEWSRQSSIDNDRTISTPHFGSVSHEHTTFDDHQIQTEKSHETSNPIEFSSKEPIPNSEGLIPHASPELRWEDGSLIDVNSPEFKKLGISIPKNPQSIGSTDFNKMPFLGSVVFGSIEVGKGVTHKDYKDPTKHIDISGDAPTVHHPSFEIYSKEHKKVGKKNTSFSSRSTENVPKPRDVISNHEDTSTGDHKKRDPYGYRNKFVKSSETPKVENEVHVAQESVESNKKSSKEQNRNKGIFNVSVYFDSAIEDGETMHDKSDERRDRRIKDPNPSHERTKHVARSYNKSDEKSKKDGKQSNLDGDVYSPPVYERKSKEERHKNHRYDPSAEKHENETGHNPLVTTEKTYYDISADREDRREHIKKEEITKRNDDSKESFNPYKGFKMYDHFPKSHRSESSETLSSKEAQLRPASRYKSQEISPEKISSLESPYYHTKYPGKSPDASGPRRRASPKSSNPPDSREQKTVDELSVHHMAGPPYHDAIPSDVVKALSHEQGPRVVTKVKPQEAPKVINSYELLDGDFIDDKSSFPYEERTRSKERKPPHSTFNGPRRKNRNKSRQKTDRNRKRPRNKLSSENHFGAVIEIFPQNQDFTPPDIKQIHAFDEIIYDINDDEFYHDIDGTENEPDFKKERGTKLRNSESDDDIGRHPNYDLPTSEEYFDKAFMEDPDDDYNDEYRKTDVINRARNRPNRSRQRRYHRGRARDYSHKRPLPLRPRAVAPSPPESPLLPPPRLPERVHTFNGLEIYRVPTSTKNEDLIAIKLNNKDNGSARTLLPDTMPPSYGPRPANLPLPRPEVFPHGASKLPRERRQGGLLSRRDFPLDRNSKVRQSGHESSQHFSPNLDRVDNFDYYYNGEGMRDSVINYNDDKGDRNANAASNSDARGWSLGGLLDLQLPGEIRQGVMRIFG</sequence>
<evidence type="ECO:0000256" key="2">
    <source>
        <dbReference type="SAM" id="SignalP"/>
    </source>
</evidence>
<name>A0A8B7PDC6_HYAAZ</name>
<feature type="compositionally biased region" description="Basic and acidic residues" evidence="1">
    <location>
        <begin position="778"/>
        <end position="789"/>
    </location>
</feature>
<feature type="compositionally biased region" description="Basic residues" evidence="1">
    <location>
        <begin position="797"/>
        <end position="818"/>
    </location>
</feature>
<dbReference type="Proteomes" id="UP000694843">
    <property type="component" value="Unplaced"/>
</dbReference>
<feature type="compositionally biased region" description="Low complexity" evidence="1">
    <location>
        <begin position="115"/>
        <end position="124"/>
    </location>
</feature>
<feature type="signal peptide" evidence="2">
    <location>
        <begin position="1"/>
        <end position="24"/>
    </location>
</feature>
<feature type="region of interest" description="Disordered" evidence="1">
    <location>
        <begin position="394"/>
        <end position="730"/>
    </location>
</feature>
<feature type="compositionally biased region" description="Basic residues" evidence="1">
    <location>
        <begin position="932"/>
        <end position="948"/>
    </location>
</feature>
<organism evidence="3 4">
    <name type="scientific">Hyalella azteca</name>
    <name type="common">Amphipod</name>
    <dbReference type="NCBI Taxonomy" id="294128"/>
    <lineage>
        <taxon>Eukaryota</taxon>
        <taxon>Metazoa</taxon>
        <taxon>Ecdysozoa</taxon>
        <taxon>Arthropoda</taxon>
        <taxon>Crustacea</taxon>
        <taxon>Multicrustacea</taxon>
        <taxon>Malacostraca</taxon>
        <taxon>Eumalacostraca</taxon>
        <taxon>Peracarida</taxon>
        <taxon>Amphipoda</taxon>
        <taxon>Senticaudata</taxon>
        <taxon>Talitrida</taxon>
        <taxon>Talitroidea</taxon>
        <taxon>Hyalellidae</taxon>
        <taxon>Hyalella</taxon>
    </lineage>
</organism>
<dbReference type="AlphaFoldDB" id="A0A8B7PDC6"/>
<feature type="compositionally biased region" description="Basic and acidic residues" evidence="1">
    <location>
        <begin position="98"/>
        <end position="114"/>
    </location>
</feature>